<gene>
    <name evidence="3" type="primary">LOC110194335</name>
</gene>
<dbReference type="AlphaFoldDB" id="A0A6P5IJR2"/>
<dbReference type="Proteomes" id="UP000515140">
    <property type="component" value="Unplaced"/>
</dbReference>
<evidence type="ECO:0000313" key="3">
    <source>
        <dbReference type="RefSeq" id="XP_020822235.1"/>
    </source>
</evidence>
<organism evidence="2 3">
    <name type="scientific">Phascolarctos cinereus</name>
    <name type="common">Koala</name>
    <dbReference type="NCBI Taxonomy" id="38626"/>
    <lineage>
        <taxon>Eukaryota</taxon>
        <taxon>Metazoa</taxon>
        <taxon>Chordata</taxon>
        <taxon>Craniata</taxon>
        <taxon>Vertebrata</taxon>
        <taxon>Euteleostomi</taxon>
        <taxon>Mammalia</taxon>
        <taxon>Metatheria</taxon>
        <taxon>Diprotodontia</taxon>
        <taxon>Phascolarctidae</taxon>
        <taxon>Phascolarctos</taxon>
    </lineage>
</organism>
<feature type="compositionally biased region" description="Basic and acidic residues" evidence="1">
    <location>
        <begin position="61"/>
        <end position="70"/>
    </location>
</feature>
<keyword evidence="2" id="KW-1185">Reference proteome</keyword>
<sequence>MSRHPEFFELGRARPGEQMGMITMASPSRAGQDRESEGAGHTSLKPHLLSILVHLVSPSRGEGRRSRVEAGCEAQSGGKNGSTCLHSSVSLALTLASHPDSNQVRGHPLPGGGPTLGDSAYFSSKARLSFRHQLHATTSANDSTN</sequence>
<dbReference type="InParanoid" id="A0A6P5IJR2"/>
<accession>A0A6P5IJR2</accession>
<feature type="region of interest" description="Disordered" evidence="1">
    <location>
        <begin position="59"/>
        <end position="83"/>
    </location>
</feature>
<dbReference type="KEGG" id="pcw:110194335"/>
<proteinExistence type="predicted"/>
<evidence type="ECO:0000256" key="1">
    <source>
        <dbReference type="SAM" id="MobiDB-lite"/>
    </source>
</evidence>
<dbReference type="GeneID" id="110194335"/>
<protein>
    <submittedName>
        <fullName evidence="3">Uncharacterized protein LOC110194335</fullName>
    </submittedName>
</protein>
<feature type="region of interest" description="Disordered" evidence="1">
    <location>
        <begin position="99"/>
        <end position="118"/>
    </location>
</feature>
<evidence type="ECO:0000313" key="2">
    <source>
        <dbReference type="Proteomes" id="UP000515140"/>
    </source>
</evidence>
<dbReference type="RefSeq" id="XP_020822235.1">
    <property type="nucleotide sequence ID" value="XM_020966576.1"/>
</dbReference>
<name>A0A6P5IJR2_PHACI</name>
<reference evidence="3" key="1">
    <citation type="submission" date="2025-08" db="UniProtKB">
        <authorList>
            <consortium name="RefSeq"/>
        </authorList>
    </citation>
    <scope>IDENTIFICATION</scope>
    <source>
        <tissue evidence="3">Spleen</tissue>
    </source>
</reference>